<feature type="transmembrane region" description="Helical" evidence="1">
    <location>
        <begin position="50"/>
        <end position="69"/>
    </location>
</feature>
<feature type="transmembrane region" description="Helical" evidence="1">
    <location>
        <begin position="128"/>
        <end position="161"/>
    </location>
</feature>
<dbReference type="Proteomes" id="UP001595945">
    <property type="component" value="Unassembled WGS sequence"/>
</dbReference>
<evidence type="ECO:0008006" key="4">
    <source>
        <dbReference type="Google" id="ProtNLM"/>
    </source>
</evidence>
<proteinExistence type="predicted"/>
<evidence type="ECO:0000256" key="1">
    <source>
        <dbReference type="SAM" id="Phobius"/>
    </source>
</evidence>
<sequence>MAQTLVKKVRRNPVLTFGVTGGGFGLLFVLAAPIRGWLAGRGFTLPTGSLWLLVVGGFLGGSLLAWLLWELLGGERSSVRGTVTGALVGLLALPVPFYLIEIALVVTGENLFEPLPEASPVVRLLSDLLLFLLTPLLLGAIGLIPTYGGTIILGALVGYLLARD</sequence>
<evidence type="ECO:0000313" key="2">
    <source>
        <dbReference type="EMBL" id="MFC4825810.1"/>
    </source>
</evidence>
<reference evidence="2 3" key="1">
    <citation type="journal article" date="2019" name="Int. J. Syst. Evol. Microbiol.">
        <title>The Global Catalogue of Microorganisms (GCM) 10K type strain sequencing project: providing services to taxonomists for standard genome sequencing and annotation.</title>
        <authorList>
            <consortium name="The Broad Institute Genomics Platform"/>
            <consortium name="The Broad Institute Genome Sequencing Center for Infectious Disease"/>
            <person name="Wu L."/>
            <person name="Ma J."/>
        </authorList>
    </citation>
    <scope>NUCLEOTIDE SEQUENCE [LARGE SCALE GENOMIC DNA]</scope>
    <source>
        <strain evidence="2 3">XZYJ18</strain>
    </source>
</reference>
<keyword evidence="1" id="KW-0812">Transmembrane</keyword>
<keyword evidence="1" id="KW-1133">Transmembrane helix</keyword>
<dbReference type="AlphaFoldDB" id="A0ABD5Q564"/>
<keyword evidence="3" id="KW-1185">Reference proteome</keyword>
<evidence type="ECO:0000313" key="3">
    <source>
        <dbReference type="Proteomes" id="UP001595945"/>
    </source>
</evidence>
<accession>A0ABD5Q564</accession>
<organism evidence="2 3">
    <name type="scientific">Halorussus aquaticus</name>
    <dbReference type="NCBI Taxonomy" id="2953748"/>
    <lineage>
        <taxon>Archaea</taxon>
        <taxon>Methanobacteriati</taxon>
        <taxon>Methanobacteriota</taxon>
        <taxon>Stenosarchaea group</taxon>
        <taxon>Halobacteria</taxon>
        <taxon>Halobacteriales</taxon>
        <taxon>Haladaptataceae</taxon>
        <taxon>Halorussus</taxon>
    </lineage>
</organism>
<keyword evidence="1" id="KW-0472">Membrane</keyword>
<feature type="transmembrane region" description="Helical" evidence="1">
    <location>
        <begin position="12"/>
        <end position="38"/>
    </location>
</feature>
<comment type="caution">
    <text evidence="2">The sequence shown here is derived from an EMBL/GenBank/DDBJ whole genome shotgun (WGS) entry which is preliminary data.</text>
</comment>
<protein>
    <recommendedName>
        <fullName evidence="4">Yip1 domain-containing protein</fullName>
    </recommendedName>
</protein>
<feature type="transmembrane region" description="Helical" evidence="1">
    <location>
        <begin position="81"/>
        <end position="108"/>
    </location>
</feature>
<dbReference type="GeneID" id="73043463"/>
<dbReference type="EMBL" id="JBHSHT010000002">
    <property type="protein sequence ID" value="MFC4825810.1"/>
    <property type="molecule type" value="Genomic_DNA"/>
</dbReference>
<name>A0ABD5Q564_9EURY</name>
<dbReference type="RefSeq" id="WP_254268561.1">
    <property type="nucleotide sequence ID" value="NZ_CP100400.1"/>
</dbReference>
<gene>
    <name evidence="2" type="ORF">ACFO9K_16260</name>
</gene>